<comment type="caution">
    <text evidence="1">The sequence shown here is derived from an EMBL/GenBank/DDBJ whole genome shotgun (WGS) entry which is preliminary data.</text>
</comment>
<gene>
    <name evidence="1" type="ORF">RHMOL_Rhmol10G0142400</name>
</gene>
<organism evidence="1 2">
    <name type="scientific">Rhododendron molle</name>
    <name type="common">Chinese azalea</name>
    <name type="synonym">Azalea mollis</name>
    <dbReference type="NCBI Taxonomy" id="49168"/>
    <lineage>
        <taxon>Eukaryota</taxon>
        <taxon>Viridiplantae</taxon>
        <taxon>Streptophyta</taxon>
        <taxon>Embryophyta</taxon>
        <taxon>Tracheophyta</taxon>
        <taxon>Spermatophyta</taxon>
        <taxon>Magnoliopsida</taxon>
        <taxon>eudicotyledons</taxon>
        <taxon>Gunneridae</taxon>
        <taxon>Pentapetalae</taxon>
        <taxon>asterids</taxon>
        <taxon>Ericales</taxon>
        <taxon>Ericaceae</taxon>
        <taxon>Ericoideae</taxon>
        <taxon>Rhodoreae</taxon>
        <taxon>Rhododendron</taxon>
    </lineage>
</organism>
<accession>A0ACC0M2A4</accession>
<proteinExistence type="predicted"/>
<reference evidence="1" key="1">
    <citation type="submission" date="2022-02" db="EMBL/GenBank/DDBJ databases">
        <title>Plant Genome Project.</title>
        <authorList>
            <person name="Zhang R.-G."/>
        </authorList>
    </citation>
    <scope>NUCLEOTIDE SEQUENCE</scope>
    <source>
        <strain evidence="1">AT1</strain>
    </source>
</reference>
<protein>
    <submittedName>
        <fullName evidence="1">Uncharacterized protein</fullName>
    </submittedName>
</protein>
<dbReference type="EMBL" id="CM046397">
    <property type="protein sequence ID" value="KAI8535019.1"/>
    <property type="molecule type" value="Genomic_DNA"/>
</dbReference>
<sequence length="53" mass="6009">MVLHASLQLIYFLATGGTRTRVHMEGQALKPYHLCQLSYHPDGCCFLKGELLF</sequence>
<keyword evidence="2" id="KW-1185">Reference proteome</keyword>
<dbReference type="Proteomes" id="UP001062846">
    <property type="component" value="Chromosome 10"/>
</dbReference>
<evidence type="ECO:0000313" key="2">
    <source>
        <dbReference type="Proteomes" id="UP001062846"/>
    </source>
</evidence>
<evidence type="ECO:0000313" key="1">
    <source>
        <dbReference type="EMBL" id="KAI8535019.1"/>
    </source>
</evidence>
<name>A0ACC0M2A4_RHOML</name>